<proteinExistence type="predicted"/>
<dbReference type="Proteomes" id="UP001283361">
    <property type="component" value="Unassembled WGS sequence"/>
</dbReference>
<organism evidence="1 2">
    <name type="scientific">Elysia crispata</name>
    <name type="common">lettuce slug</name>
    <dbReference type="NCBI Taxonomy" id="231223"/>
    <lineage>
        <taxon>Eukaryota</taxon>
        <taxon>Metazoa</taxon>
        <taxon>Spiralia</taxon>
        <taxon>Lophotrochozoa</taxon>
        <taxon>Mollusca</taxon>
        <taxon>Gastropoda</taxon>
        <taxon>Heterobranchia</taxon>
        <taxon>Euthyneura</taxon>
        <taxon>Panpulmonata</taxon>
        <taxon>Sacoglossa</taxon>
        <taxon>Placobranchoidea</taxon>
        <taxon>Plakobranchidae</taxon>
        <taxon>Elysia</taxon>
    </lineage>
</organism>
<dbReference type="EMBL" id="JAWDGP010004628">
    <property type="protein sequence ID" value="KAK3762878.1"/>
    <property type="molecule type" value="Genomic_DNA"/>
</dbReference>
<gene>
    <name evidence="1" type="ORF">RRG08_051031</name>
</gene>
<reference evidence="1" key="1">
    <citation type="journal article" date="2023" name="G3 (Bethesda)">
        <title>A reference genome for the long-term kleptoplast-retaining sea slug Elysia crispata morphotype clarki.</title>
        <authorList>
            <person name="Eastman K.E."/>
            <person name="Pendleton A.L."/>
            <person name="Shaikh M.A."/>
            <person name="Suttiyut T."/>
            <person name="Ogas R."/>
            <person name="Tomko P."/>
            <person name="Gavelis G."/>
            <person name="Widhalm J.R."/>
            <person name="Wisecaver J.H."/>
        </authorList>
    </citation>
    <scope>NUCLEOTIDE SEQUENCE</scope>
    <source>
        <strain evidence="1">ECLA1</strain>
    </source>
</reference>
<protein>
    <submittedName>
        <fullName evidence="1">Uncharacterized protein</fullName>
    </submittedName>
</protein>
<keyword evidence="2" id="KW-1185">Reference proteome</keyword>
<comment type="caution">
    <text evidence="1">The sequence shown here is derived from an EMBL/GenBank/DDBJ whole genome shotgun (WGS) entry which is preliminary data.</text>
</comment>
<evidence type="ECO:0000313" key="2">
    <source>
        <dbReference type="Proteomes" id="UP001283361"/>
    </source>
</evidence>
<sequence>MLKKKTDGVNSRKQSQRYPEWTSLTPKIDEMIIIEDDRVSLITYRMPDSSVSIIAGLVKSTMLESDLNQPALTLSKVIEEYRRAMCFSGCSKCARTSRVYVILQ</sequence>
<accession>A0AAE0Z4Q2</accession>
<dbReference type="AlphaFoldDB" id="A0AAE0Z4Q2"/>
<name>A0AAE0Z4Q2_9GAST</name>
<evidence type="ECO:0000313" key="1">
    <source>
        <dbReference type="EMBL" id="KAK3762878.1"/>
    </source>
</evidence>